<evidence type="ECO:0000313" key="3">
    <source>
        <dbReference type="WBParaSite" id="TCLT_0000063301-mRNA-1"/>
    </source>
</evidence>
<dbReference type="WBParaSite" id="TCLT_0000063301-mRNA-1">
    <property type="protein sequence ID" value="TCLT_0000063301-mRNA-1"/>
    <property type="gene ID" value="TCLT_0000063301"/>
</dbReference>
<dbReference type="AlphaFoldDB" id="A0A0N5CKM8"/>
<gene>
    <name evidence="1" type="ORF">TCLT_LOCUS634</name>
</gene>
<keyword evidence="2" id="KW-1185">Reference proteome</keyword>
<evidence type="ECO:0000313" key="2">
    <source>
        <dbReference type="Proteomes" id="UP000276776"/>
    </source>
</evidence>
<sequence length="178" mass="20557">MIRYHRRRIGTHNCVSKFDVLPCDIAYTDELVTGWKNVQKMLATNKKMKIHYTPCRGLNQVPVGRLGISKQSEILAPTMNVTDLIGNNVLLRPKDFIMRCPVCFVYSTFSSGKQKRKCSRSLKTLKKGWPQHARLCDEVEHHESVDFCNTYDYVLRRIQGLEETVISDDTLYDLDTTV</sequence>
<dbReference type="OMA" id="MIRYHRR"/>
<evidence type="ECO:0000313" key="1">
    <source>
        <dbReference type="EMBL" id="VDM95674.1"/>
    </source>
</evidence>
<reference evidence="3" key="1">
    <citation type="submission" date="2017-02" db="UniProtKB">
        <authorList>
            <consortium name="WormBaseParasite"/>
        </authorList>
    </citation>
    <scope>IDENTIFICATION</scope>
</reference>
<dbReference type="OrthoDB" id="5785376at2759"/>
<organism evidence="3">
    <name type="scientific">Thelazia callipaeda</name>
    <name type="common">Oriental eyeworm</name>
    <name type="synonym">Parasitic nematode</name>
    <dbReference type="NCBI Taxonomy" id="103827"/>
    <lineage>
        <taxon>Eukaryota</taxon>
        <taxon>Metazoa</taxon>
        <taxon>Ecdysozoa</taxon>
        <taxon>Nematoda</taxon>
        <taxon>Chromadorea</taxon>
        <taxon>Rhabditida</taxon>
        <taxon>Spirurina</taxon>
        <taxon>Spiruromorpha</taxon>
        <taxon>Thelazioidea</taxon>
        <taxon>Thelaziidae</taxon>
        <taxon>Thelazia</taxon>
    </lineage>
</organism>
<protein>
    <submittedName>
        <fullName evidence="3">DNA-directed RNA polymerase</fullName>
    </submittedName>
</protein>
<accession>A0A0N5CKM8</accession>
<dbReference type="EMBL" id="UYYF01000051">
    <property type="protein sequence ID" value="VDM95674.1"/>
    <property type="molecule type" value="Genomic_DNA"/>
</dbReference>
<proteinExistence type="predicted"/>
<reference evidence="1 2" key="2">
    <citation type="submission" date="2018-11" db="EMBL/GenBank/DDBJ databases">
        <authorList>
            <consortium name="Pathogen Informatics"/>
        </authorList>
    </citation>
    <scope>NUCLEOTIDE SEQUENCE [LARGE SCALE GENOMIC DNA]</scope>
</reference>
<dbReference type="Proteomes" id="UP000276776">
    <property type="component" value="Unassembled WGS sequence"/>
</dbReference>
<name>A0A0N5CKM8_THECL</name>